<protein>
    <submittedName>
        <fullName evidence="2">Uncharacterized protein</fullName>
    </submittedName>
</protein>
<feature type="region of interest" description="Disordered" evidence="1">
    <location>
        <begin position="463"/>
        <end position="494"/>
    </location>
</feature>
<dbReference type="EMBL" id="GBBI01001705">
    <property type="protein sequence ID" value="JAC17007.1"/>
    <property type="molecule type" value="mRNA"/>
</dbReference>
<evidence type="ECO:0000313" key="2">
    <source>
        <dbReference type="EMBL" id="JAC17007.1"/>
    </source>
</evidence>
<accession>A0A023F6Z9</accession>
<feature type="compositionally biased region" description="Polar residues" evidence="1">
    <location>
        <begin position="464"/>
        <end position="494"/>
    </location>
</feature>
<name>A0A023F6Z9_TRIIF</name>
<evidence type="ECO:0000256" key="1">
    <source>
        <dbReference type="SAM" id="MobiDB-lite"/>
    </source>
</evidence>
<organism evidence="2">
    <name type="scientific">Triatoma infestans</name>
    <name type="common">Assassin bug</name>
    <dbReference type="NCBI Taxonomy" id="30076"/>
    <lineage>
        <taxon>Eukaryota</taxon>
        <taxon>Metazoa</taxon>
        <taxon>Ecdysozoa</taxon>
        <taxon>Arthropoda</taxon>
        <taxon>Hexapoda</taxon>
        <taxon>Insecta</taxon>
        <taxon>Pterygota</taxon>
        <taxon>Neoptera</taxon>
        <taxon>Paraneoptera</taxon>
        <taxon>Hemiptera</taxon>
        <taxon>Heteroptera</taxon>
        <taxon>Panheteroptera</taxon>
        <taxon>Cimicomorpha</taxon>
        <taxon>Reduviidae</taxon>
        <taxon>Triatominae</taxon>
        <taxon>Triatoma</taxon>
    </lineage>
</organism>
<reference evidence="2" key="1">
    <citation type="journal article" date="2014" name="PLoS Negl. Trop. Dis.">
        <title>An updated insight into the Sialotranscriptome of Triatoma infestans: developmental stage and geographic variations.</title>
        <authorList>
            <person name="Schwarz A."/>
            <person name="Medrano-Mercado N."/>
            <person name="Schaub G.A."/>
            <person name="Struchiner C.J."/>
            <person name="Bargues M.D."/>
            <person name="Levy M.Z."/>
            <person name="Ribeiro J.M."/>
        </authorList>
    </citation>
    <scope>NUCLEOTIDE SEQUENCE</scope>
    <source>
        <strain evidence="2">Chile</strain>
        <tissue evidence="2">Salivary glands</tissue>
    </source>
</reference>
<sequence>RYYTSYLLMVSCSYSPYYEVQYPIHYTNDIPLQYYRKYTSYPNYIHFNSAPKELFHYQQYCDKNYYYPTSFYHQKCSYIKCTPNPYKRESVKQYISPIDTIPYYIDPRQQYPLKYVNFMPKNEEHAKFHNYIPFYAFPNTHYPSPCIINKMDNSSLLGHSRRYPNTYLTQQNYMMKPRYYKDTKLPYLYTETSPSSKIKNQFKLIDEKESRKEDKVQFMFPSEIVIKSLGPWAAIGNTGEYRSNGTFSIRYDVSKPMDFTNKFMLSQEKTNIMHNIMVSKNNCTDQLNHKNVPFENKTITDTNLEISKDCTNEFVEKSLLGENDHIKSSDGSYHFKERESMRHNKLKDGKNKYAKAKNKHCQDCQTNLTNSHKHETRNINKNIRRKYSQSRISLDKEDFLKNSNFYSNNNDGRKQNQIKLRRNQRTFGIKSRKRAFVPADFNCTKKPITSTECAVISTLFEPKSTPSGRSNLNPTSFPINQQTENKPLLPNESSSLKSQCEQQNKARCVCSIRQVLQEMDKIISSHDDTTELLKSLANYSCSNYIPIQNGYKIAADMKPRLISNKPKELLVDEGSGPKEILDDTIDELMTRGIPNEGKLL</sequence>
<dbReference type="AlphaFoldDB" id="A0A023F6Z9"/>
<proteinExistence type="evidence at transcript level"/>
<feature type="non-terminal residue" evidence="2">
    <location>
        <position position="1"/>
    </location>
</feature>